<accession>F6CU01</accession>
<dbReference type="HOGENOM" id="CLU_033215_0_2_6"/>
<sequence length="332" mass="35451">MQNVKRLLRQSLSTFGVVCATSLLTSNVLAAKIGMESATPNSILGMLPQAMAPYWSKQGVDVQLSLNQTLTKSLLKIAKGSLDSAVIPGLAFSALQNGRGPYAKMADKAKDMSKNVRGLFTIPGSYYHAITRADSGIQSWPDAKGKRVFIGPPAGAANTQISSLAAAGGLAIGEYKPIKAPWGAAVQSFQDGQFDVFVGTFSLGSQSVAELSLTNEIRILGIPGEKMMPPEGLGMQPAEIPANTYPGQVNEDSALTWQTIMMMAVNKDMSDDIAYTLTKEFVDNRMALAESNALFNDLLTTDYFVGVNAPLHPGAVRYYKEEGIPIPEALLP</sequence>
<proteinExistence type="predicted"/>
<dbReference type="STRING" id="491952.Mar181_1004"/>
<feature type="chain" id="PRO_5003332675" evidence="1">
    <location>
        <begin position="31"/>
        <end position="332"/>
    </location>
</feature>
<dbReference type="NCBIfam" id="TIGR02122">
    <property type="entry name" value="TRAP_TAXI"/>
    <property type="match status" value="1"/>
</dbReference>
<reference evidence="2 3" key="1">
    <citation type="journal article" date="2012" name="Stand. Genomic Sci.">
        <title>Complete genome sequence of Marinomonas posidonica type strain (IVIA-Po-181(T)).</title>
        <authorList>
            <person name="Lucas-Elio P."/>
            <person name="Goodwin L."/>
            <person name="Woyke T."/>
            <person name="Pitluck S."/>
            <person name="Nolan M."/>
            <person name="Kyrpides N.C."/>
            <person name="Detter J.C."/>
            <person name="Copeland A."/>
            <person name="Lu M."/>
            <person name="Bruce D."/>
            <person name="Detter C."/>
            <person name="Tapia R."/>
            <person name="Han S."/>
            <person name="Land M.L."/>
            <person name="Ivanova N."/>
            <person name="Mikhailova N."/>
            <person name="Johnston A.W."/>
            <person name="Sanchez-Amat A."/>
        </authorList>
    </citation>
    <scope>NUCLEOTIDE SEQUENCE [LARGE SCALE GENOMIC DNA]</scope>
    <source>
        <strain evidence="3">CECT 7376 / NCIMB 14433 / IVIA-Po-181</strain>
    </source>
</reference>
<dbReference type="Gene3D" id="3.40.190.10">
    <property type="entry name" value="Periplasmic binding protein-like II"/>
    <property type="match status" value="2"/>
</dbReference>
<dbReference type="RefSeq" id="WP_013795529.1">
    <property type="nucleotide sequence ID" value="NC_015559.1"/>
</dbReference>
<evidence type="ECO:0000256" key="1">
    <source>
        <dbReference type="SAM" id="SignalP"/>
    </source>
</evidence>
<keyword evidence="2" id="KW-0675">Receptor</keyword>
<feature type="signal peptide" evidence="1">
    <location>
        <begin position="1"/>
        <end position="30"/>
    </location>
</feature>
<dbReference type="AlphaFoldDB" id="F6CU01"/>
<dbReference type="InterPro" id="IPR011852">
    <property type="entry name" value="TRAP_TAXI"/>
</dbReference>
<dbReference type="Pfam" id="PF16868">
    <property type="entry name" value="NMT1_3"/>
    <property type="match status" value="1"/>
</dbReference>
<gene>
    <name evidence="2" type="ordered locus">Mar181_1004</name>
</gene>
<dbReference type="PANTHER" id="PTHR42941:SF1">
    <property type="entry name" value="SLL1037 PROTEIN"/>
    <property type="match status" value="1"/>
</dbReference>
<organism evidence="2 3">
    <name type="scientific">Marinomonas posidonica (strain CECT 7376 / NCIMB 14433 / IVIA-Po-181)</name>
    <dbReference type="NCBI Taxonomy" id="491952"/>
    <lineage>
        <taxon>Bacteria</taxon>
        <taxon>Pseudomonadati</taxon>
        <taxon>Pseudomonadota</taxon>
        <taxon>Gammaproteobacteria</taxon>
        <taxon>Oceanospirillales</taxon>
        <taxon>Oceanospirillaceae</taxon>
        <taxon>Marinomonas</taxon>
    </lineage>
</organism>
<name>F6CU01_MARPP</name>
<dbReference type="EMBL" id="CP002771">
    <property type="protein sequence ID" value="AEF54053.1"/>
    <property type="molecule type" value="Genomic_DNA"/>
</dbReference>
<dbReference type="SUPFAM" id="SSF53850">
    <property type="entry name" value="Periplasmic binding protein-like II"/>
    <property type="match status" value="1"/>
</dbReference>
<dbReference type="Proteomes" id="UP000009230">
    <property type="component" value="Chromosome"/>
</dbReference>
<keyword evidence="3" id="KW-1185">Reference proteome</keyword>
<protein>
    <submittedName>
        <fullName evidence="2">TRAP transporter solute receptor, TAXI family</fullName>
    </submittedName>
</protein>
<evidence type="ECO:0000313" key="3">
    <source>
        <dbReference type="Proteomes" id="UP000009230"/>
    </source>
</evidence>
<dbReference type="eggNOG" id="COG2358">
    <property type="taxonomic scope" value="Bacteria"/>
</dbReference>
<dbReference type="PANTHER" id="PTHR42941">
    <property type="entry name" value="SLL1037 PROTEIN"/>
    <property type="match status" value="1"/>
</dbReference>
<keyword evidence="1" id="KW-0732">Signal</keyword>
<evidence type="ECO:0000313" key="2">
    <source>
        <dbReference type="EMBL" id="AEF54053.1"/>
    </source>
</evidence>
<dbReference type="KEGG" id="mpc:Mar181_1004"/>